<feature type="transmembrane region" description="Helical" evidence="9">
    <location>
        <begin position="167"/>
        <end position="188"/>
    </location>
</feature>
<dbReference type="EC" id="2.3.1.269" evidence="9"/>
<reference evidence="11 12" key="1">
    <citation type="submission" date="2018-12" db="EMBL/GenBank/DDBJ databases">
        <authorList>
            <consortium name="Pathogen Informatics"/>
        </authorList>
    </citation>
    <scope>NUCLEOTIDE SEQUENCE [LARGE SCALE GENOMIC DNA]</scope>
    <source>
        <strain evidence="11 12">NCTC10297</strain>
    </source>
</reference>
<gene>
    <name evidence="9 11" type="primary">lnt</name>
    <name evidence="11" type="ORF">NCTC10297_00776</name>
</gene>
<feature type="transmembrane region" description="Helical" evidence="9">
    <location>
        <begin position="200"/>
        <end position="221"/>
    </location>
</feature>
<dbReference type="InterPro" id="IPR045378">
    <property type="entry name" value="LNT_N"/>
</dbReference>
<dbReference type="Gene3D" id="3.60.110.10">
    <property type="entry name" value="Carbon-nitrogen hydrolase"/>
    <property type="match status" value="1"/>
</dbReference>
<evidence type="ECO:0000259" key="10">
    <source>
        <dbReference type="PROSITE" id="PS50263"/>
    </source>
</evidence>
<feature type="transmembrane region" description="Helical" evidence="9">
    <location>
        <begin position="68"/>
        <end position="87"/>
    </location>
</feature>
<evidence type="ECO:0000256" key="4">
    <source>
        <dbReference type="ARBA" id="ARBA00022679"/>
    </source>
</evidence>
<evidence type="ECO:0000313" key="11">
    <source>
        <dbReference type="EMBL" id="VEG12832.1"/>
    </source>
</evidence>
<dbReference type="UniPathway" id="UPA00666"/>
<keyword evidence="8 9" id="KW-0012">Acyltransferase</keyword>
<name>A0A3S4SYQ4_9GAMM</name>
<comment type="similarity">
    <text evidence="2 9">Belongs to the CN hydrolase family. Apolipoprotein N-acyltransferase subfamily.</text>
</comment>
<feature type="transmembrane region" description="Helical" evidence="9">
    <location>
        <begin position="20"/>
        <end position="37"/>
    </location>
</feature>
<comment type="catalytic activity">
    <reaction evidence="9">
        <text>N-terminal S-1,2-diacyl-sn-glyceryl-L-cysteinyl-[lipoprotein] + a glycerophospholipid = N-acyl-S-1,2-diacyl-sn-glyceryl-L-cysteinyl-[lipoprotein] + a 2-acyl-sn-glycero-3-phospholipid + H(+)</text>
        <dbReference type="Rhea" id="RHEA:48228"/>
        <dbReference type="Rhea" id="RHEA-COMP:14681"/>
        <dbReference type="Rhea" id="RHEA-COMP:14684"/>
        <dbReference type="ChEBI" id="CHEBI:15378"/>
        <dbReference type="ChEBI" id="CHEBI:136912"/>
        <dbReference type="ChEBI" id="CHEBI:140656"/>
        <dbReference type="ChEBI" id="CHEBI:140657"/>
        <dbReference type="ChEBI" id="CHEBI:140660"/>
        <dbReference type="EC" id="2.3.1.269"/>
    </reaction>
</comment>
<dbReference type="InterPro" id="IPR004563">
    <property type="entry name" value="Apolipo_AcylTrfase"/>
</dbReference>
<comment type="subcellular location">
    <subcellularLocation>
        <location evidence="1 9">Cell membrane</location>
        <topology evidence="1 9">Multi-pass membrane protein</topology>
    </subcellularLocation>
</comment>
<dbReference type="Pfam" id="PF00795">
    <property type="entry name" value="CN_hydrolase"/>
    <property type="match status" value="1"/>
</dbReference>
<feature type="transmembrane region" description="Helical" evidence="9">
    <location>
        <begin position="43"/>
        <end position="61"/>
    </location>
</feature>
<protein>
    <recommendedName>
        <fullName evidence="9">Apolipoprotein N-acyltransferase</fullName>
        <shortName evidence="9">ALP N-acyltransferase</shortName>
        <ecNumber evidence="9">2.3.1.269</ecNumber>
    </recommendedName>
</protein>
<evidence type="ECO:0000256" key="1">
    <source>
        <dbReference type="ARBA" id="ARBA00004651"/>
    </source>
</evidence>
<keyword evidence="11" id="KW-0449">Lipoprotein</keyword>
<dbReference type="OrthoDB" id="9804277at2"/>
<dbReference type="GO" id="GO:0005886">
    <property type="term" value="C:plasma membrane"/>
    <property type="evidence" value="ECO:0007669"/>
    <property type="project" value="UniProtKB-SubCell"/>
</dbReference>
<dbReference type="RefSeq" id="WP_126330207.1">
    <property type="nucleotide sequence ID" value="NZ_LR134343.1"/>
</dbReference>
<dbReference type="EMBL" id="LR134343">
    <property type="protein sequence ID" value="VEG12832.1"/>
    <property type="molecule type" value="Genomic_DNA"/>
</dbReference>
<dbReference type="GO" id="GO:0016410">
    <property type="term" value="F:N-acyltransferase activity"/>
    <property type="evidence" value="ECO:0007669"/>
    <property type="project" value="UniProtKB-UniRule"/>
</dbReference>
<dbReference type="Pfam" id="PF20154">
    <property type="entry name" value="LNT_N"/>
    <property type="match status" value="1"/>
</dbReference>
<dbReference type="KEGG" id="mcun:NCTC10297_00776"/>
<keyword evidence="4 9" id="KW-0808">Transferase</keyword>
<dbReference type="CDD" id="cd07571">
    <property type="entry name" value="ALP_N-acyl_transferase"/>
    <property type="match status" value="1"/>
</dbReference>
<evidence type="ECO:0000256" key="3">
    <source>
        <dbReference type="ARBA" id="ARBA00022475"/>
    </source>
</evidence>
<dbReference type="HAMAP" id="MF_01148">
    <property type="entry name" value="Lnt"/>
    <property type="match status" value="1"/>
</dbReference>
<evidence type="ECO:0000313" key="12">
    <source>
        <dbReference type="Proteomes" id="UP000274100"/>
    </source>
</evidence>
<dbReference type="PROSITE" id="PS50263">
    <property type="entry name" value="CN_HYDROLASE"/>
    <property type="match status" value="1"/>
</dbReference>
<keyword evidence="7 9" id="KW-0472">Membrane</keyword>
<dbReference type="Proteomes" id="UP000274100">
    <property type="component" value="Chromosome"/>
</dbReference>
<dbReference type="PANTHER" id="PTHR38686:SF1">
    <property type="entry name" value="APOLIPOPROTEIN N-ACYLTRANSFERASE"/>
    <property type="match status" value="1"/>
</dbReference>
<feature type="transmembrane region" description="Helical" evidence="9">
    <location>
        <begin position="143"/>
        <end position="161"/>
    </location>
</feature>
<dbReference type="InterPro" id="IPR003010">
    <property type="entry name" value="C-N_Hydrolase"/>
</dbReference>
<keyword evidence="6 9" id="KW-1133">Transmembrane helix</keyword>
<feature type="transmembrane region" description="Helical" evidence="9">
    <location>
        <begin position="487"/>
        <end position="507"/>
    </location>
</feature>
<dbReference type="InterPro" id="IPR036526">
    <property type="entry name" value="C-N_Hydrolase_sf"/>
</dbReference>
<sequence length="528" mass="57780">MTRIFQTAQKSTQSSPKFPYVVLCLIALFAGAIFSFALAPYYLYPLAVLSPAVLYALLSVAKNSRQAFWLGEIYGFGTWAVGGFWLYTSINQYGNVSPTLSVVLIGIMAIIMGLFHAVMSWIFARFTAKQPLSFAGLWVVQEWLKTWLLTGFPWLFVGYAFTEVGWLNGIAPIFGVFGLSFLAVLLAASGVELIRKKAGYFVISATLLLLTVAISLLDIAWTKPTGTTTSVSLVQGNIPQDLKWREGVGVQTLGIYAGLSQAEWGRDLVIWPETAIPMLQDDAEADTAAISAQANAAGSTWITGIVYRLLPDDVADVPKLYNSVMLFDGKQPLVYQKQQLVPFGEYIPFGGLLNILPGLEGMDMTGLSRGDATQPLLVANGQKLGTAICYEVAYPNTTRRNALGSDFLLTVSNDAWFGTSAGPIQHLQMVQMRSLEMGRWFVRATNNGVTALIDQKGRIVSRLPQFERGVLRGDVPSFVGKTPYMLWGYYPVLVLAAVLIVLSMVAAKMSKTTAKREKFYTAKGVADR</sequence>
<dbReference type="AlphaFoldDB" id="A0A3S4SYQ4"/>
<proteinExistence type="inferred from homology"/>
<evidence type="ECO:0000256" key="5">
    <source>
        <dbReference type="ARBA" id="ARBA00022692"/>
    </source>
</evidence>
<comment type="pathway">
    <text evidence="9">Protein modification; lipoprotein biosynthesis (N-acyl transfer).</text>
</comment>
<evidence type="ECO:0000256" key="2">
    <source>
        <dbReference type="ARBA" id="ARBA00010065"/>
    </source>
</evidence>
<dbReference type="SUPFAM" id="SSF56317">
    <property type="entry name" value="Carbon-nitrogen hydrolase"/>
    <property type="match status" value="1"/>
</dbReference>
<keyword evidence="3 9" id="KW-1003">Cell membrane</keyword>
<feature type="transmembrane region" description="Helical" evidence="9">
    <location>
        <begin position="99"/>
        <end position="123"/>
    </location>
</feature>
<comment type="function">
    <text evidence="9">Catalyzes the phospholipid dependent N-acylation of the N-terminal cysteine of apolipoprotein, the last step in lipoprotein maturation.</text>
</comment>
<organism evidence="11 12">
    <name type="scientific">Moraxella cuniculi</name>
    <dbReference type="NCBI Taxonomy" id="34061"/>
    <lineage>
        <taxon>Bacteria</taxon>
        <taxon>Pseudomonadati</taxon>
        <taxon>Pseudomonadota</taxon>
        <taxon>Gammaproteobacteria</taxon>
        <taxon>Moraxellales</taxon>
        <taxon>Moraxellaceae</taxon>
        <taxon>Moraxella</taxon>
    </lineage>
</organism>
<evidence type="ECO:0000256" key="6">
    <source>
        <dbReference type="ARBA" id="ARBA00022989"/>
    </source>
</evidence>
<dbReference type="NCBIfam" id="TIGR00546">
    <property type="entry name" value="lnt"/>
    <property type="match status" value="1"/>
</dbReference>
<evidence type="ECO:0000256" key="9">
    <source>
        <dbReference type="HAMAP-Rule" id="MF_01148"/>
    </source>
</evidence>
<evidence type="ECO:0000256" key="8">
    <source>
        <dbReference type="ARBA" id="ARBA00023315"/>
    </source>
</evidence>
<dbReference type="GO" id="GO:0042158">
    <property type="term" value="P:lipoprotein biosynthetic process"/>
    <property type="evidence" value="ECO:0007669"/>
    <property type="project" value="UniProtKB-UniRule"/>
</dbReference>
<keyword evidence="5 9" id="KW-0812">Transmembrane</keyword>
<accession>A0A3S4SYQ4</accession>
<dbReference type="PANTHER" id="PTHR38686">
    <property type="entry name" value="APOLIPOPROTEIN N-ACYLTRANSFERASE"/>
    <property type="match status" value="1"/>
</dbReference>
<evidence type="ECO:0000256" key="7">
    <source>
        <dbReference type="ARBA" id="ARBA00023136"/>
    </source>
</evidence>
<feature type="domain" description="CN hydrolase" evidence="10">
    <location>
        <begin position="234"/>
        <end position="477"/>
    </location>
</feature>